<dbReference type="SMART" id="SM00257">
    <property type="entry name" value="LysM"/>
    <property type="match status" value="2"/>
</dbReference>
<dbReference type="Proteomes" id="UP000501991">
    <property type="component" value="Chromosome"/>
</dbReference>
<dbReference type="InterPro" id="IPR035897">
    <property type="entry name" value="Toll_tir_struct_dom_sf"/>
</dbReference>
<name>A0A6C1B8K6_9RHOO</name>
<feature type="domain" description="LysM" evidence="3">
    <location>
        <begin position="749"/>
        <end position="807"/>
    </location>
</feature>
<sequence length="889" mass="94239">MNIFLSYASPYRTQADDLCCRLQAVGHAVFFDREDLPAGTSYDDRIRQAIDDADLFIFLIAPEAVADGHYTRTELKLAARKWPTPGWHVLPVMVAPTPLETIPPYLRALTLLQTEGNLAAEVVMEVADRARQASPDTTPAPRAPETTAGSVRYRSIQLRFRQEGAGRYALAVPESPAGALDNAPLALDPAALEQALWTDARPIAGSARRGASPDAPPARLPGDAAARQIGQALYAALSGTAAGQRLEDSLRSIDPQHGDGLRFVIDTTDAPDLACLPWEFLYHPRQDDFLFSDRLKPVVRWLDTDAPPPTLAVEPPLRMLMAVAAPADRPDLAIGEELAHLDAALAELARDGILETTRLEHTTLERLDAALLAHRPHVLHFIGHGDFVGDDGVLVLESDTSPGAADPIAGRRLAVLLRNYRDTLRLVFLNSCLGAATSRHDAFGGVAQSLIRRGIPAVVAMQFPIPDAAAVALSRHFYRYLAAGQPVDAALSSARAFLYARGYPVEWGAPALHMRAPDGRLFDLAAPRPGADAAAPPAPEPVGTTPPIPAPPTAAPARRRALPLLVGALLVLGAIGVGTLWIVSGGRAPGGETSGAEPPPPPIVAPPAPPPAPSPAPVEPPVIEPAPPPPPPTVEPRPGVTASVDAMAAQLSEGQAASAVAVAETALAPGGDPALRAALLGPQRDTLIGPLVQAGVDARDHGDTRLAERIVGLLDQLAPGVGWAAVISDAGSPTAMIEPAAGDTAGDTMTYTVHRGDTLWRIAARFYGDARRWPTLLEHHNANVALGRGGRRIDDPDHIEPGQRVHVPLSPSTGTNALDYHVVRGDTLSGIAWRIYGDARRWPQIVADNPARLGDPDHLRIGQVLVLRPLRVPHRPAIGRDSPPDGRSR</sequence>
<evidence type="ECO:0000259" key="3">
    <source>
        <dbReference type="PROSITE" id="PS51782"/>
    </source>
</evidence>
<dbReference type="Pfam" id="PF01476">
    <property type="entry name" value="LysM"/>
    <property type="match status" value="2"/>
</dbReference>
<dbReference type="CDD" id="cd00118">
    <property type="entry name" value="LysM"/>
    <property type="match status" value="2"/>
</dbReference>
<feature type="compositionally biased region" description="Low complexity" evidence="1">
    <location>
        <begin position="526"/>
        <end position="535"/>
    </location>
</feature>
<evidence type="ECO:0000313" key="4">
    <source>
        <dbReference type="EMBL" id="QID19289.1"/>
    </source>
</evidence>
<dbReference type="PANTHER" id="PTHR34700">
    <property type="entry name" value="POTASSIUM BINDING PROTEIN KBP"/>
    <property type="match status" value="1"/>
</dbReference>
<dbReference type="InterPro" id="IPR052196">
    <property type="entry name" value="Bact_Kbp"/>
</dbReference>
<dbReference type="PROSITE" id="PS50104">
    <property type="entry name" value="TIR"/>
    <property type="match status" value="1"/>
</dbReference>
<feature type="region of interest" description="Disordered" evidence="1">
    <location>
        <begin position="589"/>
        <end position="639"/>
    </location>
</feature>
<dbReference type="InterPro" id="IPR018392">
    <property type="entry name" value="LysM"/>
</dbReference>
<dbReference type="GO" id="GO:0007165">
    <property type="term" value="P:signal transduction"/>
    <property type="evidence" value="ECO:0007669"/>
    <property type="project" value="InterPro"/>
</dbReference>
<dbReference type="EMBL" id="CP048836">
    <property type="protein sequence ID" value="QID19289.1"/>
    <property type="molecule type" value="Genomic_DNA"/>
</dbReference>
<protein>
    <submittedName>
        <fullName evidence="4">CHAT domain-containing protein</fullName>
    </submittedName>
</protein>
<reference evidence="4 5" key="1">
    <citation type="submission" date="2020-02" db="EMBL/GenBank/DDBJ databases">
        <title>Nitrogenibacter mangrovi gen. nov., sp. nov. isolated from mangrove sediment, a denitrifying betaproteobacterium.</title>
        <authorList>
            <person name="Liao H."/>
            <person name="Tian Y."/>
        </authorList>
    </citation>
    <scope>NUCLEOTIDE SEQUENCE [LARGE SCALE GENOMIC DNA]</scope>
    <source>
        <strain evidence="4 5">M9-3-2</strain>
    </source>
</reference>
<dbReference type="Gene3D" id="3.40.50.10140">
    <property type="entry name" value="Toll/interleukin-1 receptor homology (TIR) domain"/>
    <property type="match status" value="1"/>
</dbReference>
<dbReference type="Pfam" id="PF13676">
    <property type="entry name" value="TIR_2"/>
    <property type="match status" value="1"/>
</dbReference>
<keyword evidence="5" id="KW-1185">Reference proteome</keyword>
<evidence type="ECO:0000256" key="1">
    <source>
        <dbReference type="SAM" id="MobiDB-lite"/>
    </source>
</evidence>
<dbReference type="RefSeq" id="WP_173767743.1">
    <property type="nucleotide sequence ID" value="NZ_CP048836.1"/>
</dbReference>
<dbReference type="InterPro" id="IPR024983">
    <property type="entry name" value="CHAT_dom"/>
</dbReference>
<dbReference type="Gene3D" id="3.10.350.10">
    <property type="entry name" value="LysM domain"/>
    <property type="match status" value="2"/>
</dbReference>
<organism evidence="4 5">
    <name type="scientific">Nitrogeniibacter mangrovi</name>
    <dbReference type="NCBI Taxonomy" id="2016596"/>
    <lineage>
        <taxon>Bacteria</taxon>
        <taxon>Pseudomonadati</taxon>
        <taxon>Pseudomonadota</taxon>
        <taxon>Betaproteobacteria</taxon>
        <taxon>Rhodocyclales</taxon>
        <taxon>Zoogloeaceae</taxon>
        <taxon>Nitrogeniibacter</taxon>
    </lineage>
</organism>
<feature type="compositionally biased region" description="Pro residues" evidence="1">
    <location>
        <begin position="536"/>
        <end position="554"/>
    </location>
</feature>
<dbReference type="Pfam" id="PF12770">
    <property type="entry name" value="CHAT"/>
    <property type="match status" value="1"/>
</dbReference>
<dbReference type="AlphaFoldDB" id="A0A6C1B8K6"/>
<dbReference type="PANTHER" id="PTHR34700:SF4">
    <property type="entry name" value="PHAGE-LIKE ELEMENT PBSX PROTEIN XKDP"/>
    <property type="match status" value="1"/>
</dbReference>
<feature type="region of interest" description="Disordered" evidence="1">
    <location>
        <begin position="526"/>
        <end position="555"/>
    </location>
</feature>
<dbReference type="PROSITE" id="PS51782">
    <property type="entry name" value="LYSM"/>
    <property type="match status" value="2"/>
</dbReference>
<dbReference type="InterPro" id="IPR000157">
    <property type="entry name" value="TIR_dom"/>
</dbReference>
<dbReference type="KEGG" id="azq:G3580_17705"/>
<gene>
    <name evidence="4" type="ORF">G3580_17705</name>
</gene>
<evidence type="ECO:0000259" key="2">
    <source>
        <dbReference type="PROSITE" id="PS50104"/>
    </source>
</evidence>
<feature type="domain" description="TIR" evidence="2">
    <location>
        <begin position="1"/>
        <end position="134"/>
    </location>
</feature>
<proteinExistence type="predicted"/>
<feature type="domain" description="LysM" evidence="3">
    <location>
        <begin position="818"/>
        <end position="867"/>
    </location>
</feature>
<feature type="compositionally biased region" description="Pro residues" evidence="1">
    <location>
        <begin position="597"/>
        <end position="635"/>
    </location>
</feature>
<dbReference type="SUPFAM" id="SSF52200">
    <property type="entry name" value="Toll/Interleukin receptor TIR domain"/>
    <property type="match status" value="1"/>
</dbReference>
<evidence type="ECO:0000313" key="5">
    <source>
        <dbReference type="Proteomes" id="UP000501991"/>
    </source>
</evidence>
<dbReference type="InterPro" id="IPR036779">
    <property type="entry name" value="LysM_dom_sf"/>
</dbReference>
<accession>A0A6C1B8K6</accession>